<evidence type="ECO:0000256" key="1">
    <source>
        <dbReference type="SAM" id="MobiDB-lite"/>
    </source>
</evidence>
<accession>A0A2Z3H487</accession>
<organism evidence="2 3">
    <name type="scientific">Gemmata obscuriglobus</name>
    <dbReference type="NCBI Taxonomy" id="114"/>
    <lineage>
        <taxon>Bacteria</taxon>
        <taxon>Pseudomonadati</taxon>
        <taxon>Planctomycetota</taxon>
        <taxon>Planctomycetia</taxon>
        <taxon>Gemmatales</taxon>
        <taxon>Gemmataceae</taxon>
        <taxon>Gemmata</taxon>
    </lineage>
</organism>
<dbReference type="AlphaFoldDB" id="A0A2Z3H487"/>
<dbReference type="KEGG" id="gog:C1280_20570"/>
<gene>
    <name evidence="2" type="ORF">C1280_20570</name>
</gene>
<feature type="compositionally biased region" description="Gly residues" evidence="1">
    <location>
        <begin position="23"/>
        <end position="37"/>
    </location>
</feature>
<dbReference type="EMBL" id="CP025958">
    <property type="protein sequence ID" value="AWM39142.1"/>
    <property type="molecule type" value="Genomic_DNA"/>
</dbReference>
<reference evidence="2 3" key="1">
    <citation type="submission" date="2018-01" db="EMBL/GenBank/DDBJ databases">
        <title>G. obscuriglobus.</title>
        <authorList>
            <person name="Franke J."/>
            <person name="Blomberg W."/>
            <person name="Selmecki A."/>
        </authorList>
    </citation>
    <scope>NUCLEOTIDE SEQUENCE [LARGE SCALE GENOMIC DNA]</scope>
    <source>
        <strain evidence="2 3">DSM 5831</strain>
    </source>
</reference>
<keyword evidence="3" id="KW-1185">Reference proteome</keyword>
<feature type="region of interest" description="Disordered" evidence="1">
    <location>
        <begin position="1"/>
        <end position="37"/>
    </location>
</feature>
<protein>
    <submittedName>
        <fullName evidence="2">Uncharacterized protein</fullName>
    </submittedName>
</protein>
<evidence type="ECO:0000313" key="2">
    <source>
        <dbReference type="EMBL" id="AWM39142.1"/>
    </source>
</evidence>
<dbReference type="Proteomes" id="UP000245802">
    <property type="component" value="Chromosome"/>
</dbReference>
<sequence>MHERPLRTAGQPDGQQIKREGLGRAGGGEQDVGLGIVGGQQVGHRRAEQVINLGEMRAEFVEQ</sequence>
<proteinExistence type="predicted"/>
<evidence type="ECO:0000313" key="3">
    <source>
        <dbReference type="Proteomes" id="UP000245802"/>
    </source>
</evidence>
<name>A0A2Z3H487_9BACT</name>